<keyword evidence="1" id="KW-0732">Signal</keyword>
<feature type="signal peptide" evidence="1">
    <location>
        <begin position="1"/>
        <end position="24"/>
    </location>
</feature>
<accession>A0A4R0YPJ0</accession>
<evidence type="ECO:0000313" key="2">
    <source>
        <dbReference type="EMBL" id="TCI08461.1"/>
    </source>
</evidence>
<organism evidence="2 3">
    <name type="scientific">Dyella soli</name>
    <dbReference type="NCBI Taxonomy" id="522319"/>
    <lineage>
        <taxon>Bacteria</taxon>
        <taxon>Pseudomonadati</taxon>
        <taxon>Pseudomonadota</taxon>
        <taxon>Gammaproteobacteria</taxon>
        <taxon>Lysobacterales</taxon>
        <taxon>Rhodanobacteraceae</taxon>
        <taxon>Dyella</taxon>
    </lineage>
</organism>
<keyword evidence="3" id="KW-1185">Reference proteome</keyword>
<protein>
    <recommendedName>
        <fullName evidence="4">Transporter</fullName>
    </recommendedName>
</protein>
<evidence type="ECO:0008006" key="4">
    <source>
        <dbReference type="Google" id="ProtNLM"/>
    </source>
</evidence>
<feature type="chain" id="PRO_5020926831" description="Transporter" evidence="1">
    <location>
        <begin position="25"/>
        <end position="221"/>
    </location>
</feature>
<evidence type="ECO:0000313" key="3">
    <source>
        <dbReference type="Proteomes" id="UP000291822"/>
    </source>
</evidence>
<gene>
    <name evidence="2" type="ORF">EZM97_27960</name>
</gene>
<dbReference type="AlphaFoldDB" id="A0A4R0YPJ0"/>
<sequence length="221" mass="23616">MTLKFFPIAVCLAASLLMAFDAQASGGSYVVDDATITPAGRCQLESWLQSFKGGALAGWTVPACSIGTVEFSLGLGRQVRPNRNGLSPGVKWLIHDGGDTGISAAWATTATLDDGRRKLADSYVAFSGPLDRAQRWQANVNVGLAWTRSDHVRPLIGAGVEYIASSQVGLLAEYLRPVGHGYVAQTGVRIYFKDNSVDVLVGQSRDGELSRWINVGLNLAF</sequence>
<dbReference type="RefSeq" id="WP_131151598.1">
    <property type="nucleotide sequence ID" value="NZ_SJTG01000004.1"/>
</dbReference>
<dbReference type="Proteomes" id="UP000291822">
    <property type="component" value="Unassembled WGS sequence"/>
</dbReference>
<reference evidence="2 3" key="1">
    <citation type="submission" date="2019-02" db="EMBL/GenBank/DDBJ databases">
        <title>Dyella amyloliquefaciens sp. nov., isolated from forest soil.</title>
        <authorList>
            <person name="Gao Z.-H."/>
            <person name="Qiu L.-H."/>
        </authorList>
    </citation>
    <scope>NUCLEOTIDE SEQUENCE [LARGE SCALE GENOMIC DNA]</scope>
    <source>
        <strain evidence="2 3">KACC 12747</strain>
    </source>
</reference>
<comment type="caution">
    <text evidence="2">The sequence shown here is derived from an EMBL/GenBank/DDBJ whole genome shotgun (WGS) entry which is preliminary data.</text>
</comment>
<evidence type="ECO:0000256" key="1">
    <source>
        <dbReference type="SAM" id="SignalP"/>
    </source>
</evidence>
<name>A0A4R0YPJ0_9GAMM</name>
<proteinExistence type="predicted"/>
<dbReference type="EMBL" id="SJTG01000004">
    <property type="protein sequence ID" value="TCI08461.1"/>
    <property type="molecule type" value="Genomic_DNA"/>
</dbReference>